<protein>
    <recommendedName>
        <fullName evidence="3">Lipoprotein</fullName>
    </recommendedName>
</protein>
<dbReference type="KEGG" id="uam:UABAM_00398"/>
<gene>
    <name evidence="1" type="ORF">UABAM_00398</name>
</gene>
<accession>A0A5S9F0X1</accession>
<evidence type="ECO:0000313" key="2">
    <source>
        <dbReference type="Proteomes" id="UP000326354"/>
    </source>
</evidence>
<dbReference type="AlphaFoldDB" id="A0A5S9F0X1"/>
<sequence length="59" mass="7152">MKLRLFIVIGLFSLTMFGCQKREIVYDNYIDSFRYKPETEWDYLYMLDKGSETKVAEKK</sequence>
<proteinExistence type="predicted"/>
<dbReference type="Proteomes" id="UP000326354">
    <property type="component" value="Chromosome"/>
</dbReference>
<evidence type="ECO:0000313" key="1">
    <source>
        <dbReference type="EMBL" id="BBM82055.1"/>
    </source>
</evidence>
<dbReference type="RefSeq" id="WP_151966311.1">
    <property type="nucleotide sequence ID" value="NZ_AP019860.1"/>
</dbReference>
<keyword evidence="2" id="KW-1185">Reference proteome</keyword>
<dbReference type="EMBL" id="AP019860">
    <property type="protein sequence ID" value="BBM82055.1"/>
    <property type="molecule type" value="Genomic_DNA"/>
</dbReference>
<evidence type="ECO:0008006" key="3">
    <source>
        <dbReference type="Google" id="ProtNLM"/>
    </source>
</evidence>
<organism evidence="1 2">
    <name type="scientific">Uabimicrobium amorphum</name>
    <dbReference type="NCBI Taxonomy" id="2596890"/>
    <lineage>
        <taxon>Bacteria</taxon>
        <taxon>Pseudomonadati</taxon>
        <taxon>Planctomycetota</taxon>
        <taxon>Candidatus Uabimicrobiia</taxon>
        <taxon>Candidatus Uabimicrobiales</taxon>
        <taxon>Candidatus Uabimicrobiaceae</taxon>
        <taxon>Candidatus Uabimicrobium</taxon>
    </lineage>
</organism>
<name>A0A5S9F0X1_UABAM</name>
<dbReference type="PROSITE" id="PS51257">
    <property type="entry name" value="PROKAR_LIPOPROTEIN"/>
    <property type="match status" value="1"/>
</dbReference>
<reference evidence="1 2" key="1">
    <citation type="submission" date="2019-08" db="EMBL/GenBank/DDBJ databases">
        <title>Complete genome sequence of Candidatus Uab amorphum.</title>
        <authorList>
            <person name="Shiratori T."/>
            <person name="Suzuki S."/>
            <person name="Kakizawa Y."/>
            <person name="Ishida K."/>
        </authorList>
    </citation>
    <scope>NUCLEOTIDE SEQUENCE [LARGE SCALE GENOMIC DNA]</scope>
    <source>
        <strain evidence="1 2">SRT547</strain>
    </source>
</reference>